<dbReference type="STRING" id="953739.SVEN_5627"/>
<dbReference type="GeneID" id="51866184"/>
<dbReference type="EMBL" id="FR845719">
    <property type="protein sequence ID" value="CCA58913.1"/>
    <property type="molecule type" value="Genomic_DNA"/>
</dbReference>
<organism evidence="2 3">
    <name type="scientific">Streptomyces venezuelae (strain ATCC 10712 / CBS 650.69 / DSM 40230 / JCM 4526 / NBRC 13096 / PD 04745)</name>
    <dbReference type="NCBI Taxonomy" id="953739"/>
    <lineage>
        <taxon>Bacteria</taxon>
        <taxon>Bacillati</taxon>
        <taxon>Actinomycetota</taxon>
        <taxon>Actinomycetes</taxon>
        <taxon>Kitasatosporales</taxon>
        <taxon>Streptomycetaceae</taxon>
        <taxon>Streptomyces</taxon>
    </lineage>
</organism>
<keyword evidence="1" id="KW-0175">Coiled coil</keyword>
<dbReference type="Gene3D" id="3.90.1530.30">
    <property type="match status" value="1"/>
</dbReference>
<keyword evidence="3" id="KW-1185">Reference proteome</keyword>
<dbReference type="OrthoDB" id="4295534at2"/>
<dbReference type="eggNOG" id="COG1475">
    <property type="taxonomic scope" value="Bacteria"/>
</dbReference>
<reference evidence="2 3" key="1">
    <citation type="journal article" date="2011" name="BMC Genomics">
        <title>Genome-wide analysis of the role of GlnR in Streptomyces venezuelae provides new insights into global nitrogen regulation in actinomycetes.</title>
        <authorList>
            <person name="Pullan S.T."/>
            <person name="Bibb M.J."/>
            <person name="Merrick M."/>
        </authorList>
    </citation>
    <scope>NUCLEOTIDE SEQUENCE [LARGE SCALE GENOMIC DNA]</scope>
    <source>
        <strain evidence="3">ATCC 10712 / CBS 650.69 / DSM 40230 / JCM 4526 / NBRC 13096 / PD 04745</strain>
    </source>
</reference>
<gene>
    <name evidence="2" type="ordered locus">SVEN_5627</name>
</gene>
<dbReference type="PATRIC" id="fig|953739.5.peg.852"/>
<dbReference type="RefSeq" id="WP_015036808.1">
    <property type="nucleotide sequence ID" value="NC_018750.1"/>
</dbReference>
<evidence type="ECO:0000256" key="1">
    <source>
        <dbReference type="SAM" id="Coils"/>
    </source>
</evidence>
<sequence>MLDEEELHALAEDIREHGLRQPVVLDATGRILDGKNRLRACEIAGVEPEYITYEGDDARAYVLSVNSRRRHLTKGQLAMIAASACSVSEHAGRSETEQTARSVSEQTGLSIGRIGQARTVLRHAPDLVDGVISGAVSLDDAYKAAREAKAQADSAESQLARLRVEDPQLADRVVEGELTVQGAWAERKARLEEDLRQRRVATNLLCEVLPALAQIRGSRTFAQYDPELAPPGRAVTREVIEHAATALAEIAAVWKDRDLP</sequence>
<dbReference type="InterPro" id="IPR036086">
    <property type="entry name" value="ParB/Sulfiredoxin_sf"/>
</dbReference>
<dbReference type="KEGG" id="sve:SVEN_5627"/>
<proteinExistence type="predicted"/>
<protein>
    <submittedName>
        <fullName evidence="2">Uncharacterized protein</fullName>
    </submittedName>
</protein>
<dbReference type="SUPFAM" id="SSF110849">
    <property type="entry name" value="ParB/Sulfiredoxin"/>
    <property type="match status" value="1"/>
</dbReference>
<dbReference type="Proteomes" id="UP000006854">
    <property type="component" value="Chromosome"/>
</dbReference>
<evidence type="ECO:0000313" key="2">
    <source>
        <dbReference type="EMBL" id="CCA58913.1"/>
    </source>
</evidence>
<evidence type="ECO:0000313" key="3">
    <source>
        <dbReference type="Proteomes" id="UP000006854"/>
    </source>
</evidence>
<dbReference type="AlphaFoldDB" id="F2R8A4"/>
<dbReference type="HOGENOM" id="CLU_1045530_0_0_11"/>
<accession>F2R8A4</accession>
<name>F2R8A4_STRVP</name>
<feature type="coiled-coil region" evidence="1">
    <location>
        <begin position="138"/>
        <end position="165"/>
    </location>
</feature>